<sequence length="330" mass="38049">MREAERETQLRSHLREIDDRLEQAIRSRNEYVDYLRSKYPNLSAERFETAEERSLSCGKPRGVHRIITRDPGNPDPFAQSMLILTPQEAAPSRLRDELRTNVYHWDLGRRAPPPRFVTPPGPLPRVSDPIPSNGLVLQSDLPRIRARLAEIKSDLADLRDQRMFMSSADYHRTILPSREPFLSTLNALQGPQGLPGDSYNQYAVPKRSDRSFAEILNRLTEITEETPTEEVPPPRALLANPNSHRDTQIDRMFEKVRGQVEDTVPPRIRPLMETFWLRWSSQGGWTPRSRIPTTTFLHRRRSPNRPQRRLPPPRTTSSRASSPGTRSQPH</sequence>
<evidence type="ECO:0000313" key="3">
    <source>
        <dbReference type="WBParaSite" id="L893_g17475.t1"/>
    </source>
</evidence>
<accession>A0A1I7YKY4</accession>
<proteinExistence type="predicted"/>
<dbReference type="AlphaFoldDB" id="A0A1I7YKY4"/>
<reference evidence="3" key="1">
    <citation type="submission" date="2016-11" db="UniProtKB">
        <authorList>
            <consortium name="WormBaseParasite"/>
        </authorList>
    </citation>
    <scope>IDENTIFICATION</scope>
</reference>
<organism evidence="2 3">
    <name type="scientific">Steinernema glaseri</name>
    <dbReference type="NCBI Taxonomy" id="37863"/>
    <lineage>
        <taxon>Eukaryota</taxon>
        <taxon>Metazoa</taxon>
        <taxon>Ecdysozoa</taxon>
        <taxon>Nematoda</taxon>
        <taxon>Chromadorea</taxon>
        <taxon>Rhabditida</taxon>
        <taxon>Tylenchina</taxon>
        <taxon>Panagrolaimomorpha</taxon>
        <taxon>Strongyloidoidea</taxon>
        <taxon>Steinernematidae</taxon>
        <taxon>Steinernema</taxon>
    </lineage>
</organism>
<evidence type="ECO:0000256" key="1">
    <source>
        <dbReference type="SAM" id="MobiDB-lite"/>
    </source>
</evidence>
<feature type="region of interest" description="Disordered" evidence="1">
    <location>
        <begin position="283"/>
        <end position="330"/>
    </location>
</feature>
<keyword evidence="2" id="KW-1185">Reference proteome</keyword>
<name>A0A1I7YKY4_9BILA</name>
<protein>
    <submittedName>
        <fullName evidence="3">Uncharacterized protein</fullName>
    </submittedName>
</protein>
<feature type="compositionally biased region" description="Low complexity" evidence="1">
    <location>
        <begin position="315"/>
        <end position="330"/>
    </location>
</feature>
<feature type="compositionally biased region" description="Basic residues" evidence="1">
    <location>
        <begin position="297"/>
        <end position="308"/>
    </location>
</feature>
<dbReference type="Proteomes" id="UP000095287">
    <property type="component" value="Unplaced"/>
</dbReference>
<dbReference type="WBParaSite" id="L893_g17475.t1">
    <property type="protein sequence ID" value="L893_g17475.t1"/>
    <property type="gene ID" value="L893_g17475"/>
</dbReference>
<evidence type="ECO:0000313" key="2">
    <source>
        <dbReference type="Proteomes" id="UP000095287"/>
    </source>
</evidence>